<evidence type="ECO:0000313" key="8">
    <source>
        <dbReference type="Proteomes" id="UP001595999"/>
    </source>
</evidence>
<keyword evidence="2 5" id="KW-0813">Transport</keyword>
<accession>A0ABV8ZXZ6</accession>
<comment type="caution">
    <text evidence="7">The sequence shown here is derived from an EMBL/GenBank/DDBJ whole genome shotgun (WGS) entry which is preliminary data.</text>
</comment>
<keyword evidence="4 5" id="KW-0574">Periplasm</keyword>
<dbReference type="RefSeq" id="WP_231464167.1">
    <property type="nucleotide sequence ID" value="NZ_JAJOHW010000124.1"/>
</dbReference>
<dbReference type="PANTHER" id="PTHR30222:SF12">
    <property type="entry name" value="NORSPERMIDINE SENSOR"/>
    <property type="match status" value="1"/>
</dbReference>
<evidence type="ECO:0000256" key="2">
    <source>
        <dbReference type="ARBA" id="ARBA00022448"/>
    </source>
</evidence>
<name>A0ABV8ZXZ6_9NEIS</name>
<sequence length="365" mass="40584">MWRAMVMGACLAIWTLAAQAEEQNVLNVYNWSHYIGQRTLQRFERETGIKVRYDVYDSNEILQGKLLTGRSGYDVVGPSMSFLGNQLAAGVFQPLDKSKLPNYRQLDPALLRQLAAADPGNRHAVPYLWGTSSVAIDEDRVRRALGGQPLPADALALLFDPAYAAKLSGCGIAMMISPSQVVVQALIYLGKDPALNRPEDLPAVAGLLRAARPHVRVFTSAPINDLVNGEVCVAMIYSGDAYIAARRASEAKSPRKIRYLLSSKGAELWMDTFAIPKDAPHPDNAHRFIDFMMRPEVMAEISNELFYPNAVPATRPLLERALTADRNLYPDAATMARLRSQGRVPPALQRERVRLFNQFKNNSYR</sequence>
<protein>
    <recommendedName>
        <fullName evidence="5">Putrescine-binding periplasmic protein</fullName>
    </recommendedName>
</protein>
<evidence type="ECO:0000256" key="1">
    <source>
        <dbReference type="ARBA" id="ARBA00004418"/>
    </source>
</evidence>
<dbReference type="InterPro" id="IPR006059">
    <property type="entry name" value="SBP"/>
</dbReference>
<keyword evidence="3 6" id="KW-0732">Signal</keyword>
<dbReference type="SUPFAM" id="SSF53850">
    <property type="entry name" value="Periplasmic binding protein-like II"/>
    <property type="match status" value="1"/>
</dbReference>
<dbReference type="Gene3D" id="3.40.190.10">
    <property type="entry name" value="Periplasmic binding protein-like II"/>
    <property type="match status" value="2"/>
</dbReference>
<evidence type="ECO:0000256" key="5">
    <source>
        <dbReference type="PIRNR" id="PIRNR019574"/>
    </source>
</evidence>
<dbReference type="InterPro" id="IPR001188">
    <property type="entry name" value="Sperm_putr-bd"/>
</dbReference>
<evidence type="ECO:0000256" key="6">
    <source>
        <dbReference type="SAM" id="SignalP"/>
    </source>
</evidence>
<dbReference type="PIRSF" id="PIRSF019574">
    <property type="entry name" value="Periplasmic_polyamine_BP"/>
    <property type="match status" value="1"/>
</dbReference>
<comment type="subcellular location">
    <subcellularLocation>
        <location evidence="1 5">Periplasm</location>
    </subcellularLocation>
</comment>
<keyword evidence="8" id="KW-1185">Reference proteome</keyword>
<dbReference type="PANTHER" id="PTHR30222">
    <property type="entry name" value="SPERMIDINE/PUTRESCINE-BINDING PERIPLASMIC PROTEIN"/>
    <property type="match status" value="1"/>
</dbReference>
<comment type="similarity">
    <text evidence="5">Belongs to the bacterial solute-binding protein PotD/PotF family.</text>
</comment>
<evidence type="ECO:0000256" key="4">
    <source>
        <dbReference type="ARBA" id="ARBA00022764"/>
    </source>
</evidence>
<organism evidence="7 8">
    <name type="scientific">Chromobacterium aquaticum</name>
    <dbReference type="NCBI Taxonomy" id="467180"/>
    <lineage>
        <taxon>Bacteria</taxon>
        <taxon>Pseudomonadati</taxon>
        <taxon>Pseudomonadota</taxon>
        <taxon>Betaproteobacteria</taxon>
        <taxon>Neisseriales</taxon>
        <taxon>Chromobacteriaceae</taxon>
        <taxon>Chromobacterium</taxon>
    </lineage>
</organism>
<dbReference type="Proteomes" id="UP001595999">
    <property type="component" value="Unassembled WGS sequence"/>
</dbReference>
<evidence type="ECO:0000313" key="7">
    <source>
        <dbReference type="EMBL" id="MFC4491646.1"/>
    </source>
</evidence>
<reference evidence="8" key="1">
    <citation type="journal article" date="2019" name="Int. J. Syst. Evol. Microbiol.">
        <title>The Global Catalogue of Microorganisms (GCM) 10K type strain sequencing project: providing services to taxonomists for standard genome sequencing and annotation.</title>
        <authorList>
            <consortium name="The Broad Institute Genomics Platform"/>
            <consortium name="The Broad Institute Genome Sequencing Center for Infectious Disease"/>
            <person name="Wu L."/>
            <person name="Ma J."/>
        </authorList>
    </citation>
    <scope>NUCLEOTIDE SEQUENCE [LARGE SCALE GENOMIC DNA]</scope>
    <source>
        <strain evidence="8">CGMCC 4.7608</strain>
    </source>
</reference>
<feature type="signal peptide" evidence="6">
    <location>
        <begin position="1"/>
        <end position="20"/>
    </location>
</feature>
<gene>
    <name evidence="7" type="ORF">ACFO0R_18705</name>
</gene>
<dbReference type="EMBL" id="JBHSEK010000015">
    <property type="protein sequence ID" value="MFC4491646.1"/>
    <property type="molecule type" value="Genomic_DNA"/>
</dbReference>
<dbReference type="CDD" id="cd13659">
    <property type="entry name" value="PBP2_PotF"/>
    <property type="match status" value="1"/>
</dbReference>
<dbReference type="Pfam" id="PF13416">
    <property type="entry name" value="SBP_bac_8"/>
    <property type="match status" value="1"/>
</dbReference>
<evidence type="ECO:0000256" key="3">
    <source>
        <dbReference type="ARBA" id="ARBA00022729"/>
    </source>
</evidence>
<dbReference type="PRINTS" id="PR00909">
    <property type="entry name" value="SPERMDNBNDNG"/>
</dbReference>
<feature type="chain" id="PRO_5047264257" description="Putrescine-binding periplasmic protein" evidence="6">
    <location>
        <begin position="21"/>
        <end position="365"/>
    </location>
</feature>
<comment type="function">
    <text evidence="5">Required for the activity of the bacterial periplasmic transport system of putrescine.</text>
</comment>
<proteinExistence type="inferred from homology"/>